<proteinExistence type="predicted"/>
<organism evidence="1 2">
    <name type="scientific">Pelatocladus maniniholoensis HA4357-MV3</name>
    <dbReference type="NCBI Taxonomy" id="1117104"/>
    <lineage>
        <taxon>Bacteria</taxon>
        <taxon>Bacillati</taxon>
        <taxon>Cyanobacteriota</taxon>
        <taxon>Cyanophyceae</taxon>
        <taxon>Nostocales</taxon>
        <taxon>Nostocaceae</taxon>
        <taxon>Pelatocladus</taxon>
    </lineage>
</organism>
<accession>A0A9E3HCU6</accession>
<comment type="caution">
    <text evidence="1">The sequence shown here is derived from an EMBL/GenBank/DDBJ whole genome shotgun (WGS) entry which is preliminary data.</text>
</comment>
<dbReference type="GO" id="GO:0003677">
    <property type="term" value="F:DNA binding"/>
    <property type="evidence" value="ECO:0007669"/>
    <property type="project" value="InterPro"/>
</dbReference>
<dbReference type="Proteomes" id="UP000813215">
    <property type="component" value="Unassembled WGS sequence"/>
</dbReference>
<reference evidence="1" key="1">
    <citation type="submission" date="2021-05" db="EMBL/GenBank/DDBJ databases">
        <authorList>
            <person name="Pietrasiak N."/>
            <person name="Ward R."/>
            <person name="Stajich J.E."/>
            <person name="Kurbessoian T."/>
        </authorList>
    </citation>
    <scope>NUCLEOTIDE SEQUENCE</scope>
    <source>
        <strain evidence="1">HA4357-MV3</strain>
    </source>
</reference>
<evidence type="ECO:0000313" key="2">
    <source>
        <dbReference type="Proteomes" id="UP000813215"/>
    </source>
</evidence>
<dbReference type="SUPFAM" id="SSF47413">
    <property type="entry name" value="lambda repressor-like DNA-binding domains"/>
    <property type="match status" value="1"/>
</dbReference>
<sequence length="128" mass="14437">MQSFVSKAEFDMHWQLFDEMINRFNLCVTQIAETAGVSRVMLSRFRHGKADLGAAKLIALLLVVPHEARIWYVSELLGISPGTSLRNLIAQAPPEERVEALRLIADSFDRYNHKPESNVETVELAEAV</sequence>
<dbReference type="AlphaFoldDB" id="A0A9E3HCU6"/>
<gene>
    <name evidence="1" type="ORF">KME28_25170</name>
</gene>
<protein>
    <submittedName>
        <fullName evidence="1">Helix-turn-helix domain-containing protein</fullName>
    </submittedName>
</protein>
<dbReference type="InterPro" id="IPR010982">
    <property type="entry name" value="Lambda_DNA-bd_dom_sf"/>
</dbReference>
<reference evidence="1" key="2">
    <citation type="journal article" date="2022" name="Microbiol. Resour. Announc.">
        <title>Metagenome Sequencing to Explore Phylogenomics of Terrestrial Cyanobacteria.</title>
        <authorList>
            <person name="Ward R.D."/>
            <person name="Stajich J.E."/>
            <person name="Johansen J.R."/>
            <person name="Huntemann M."/>
            <person name="Clum A."/>
            <person name="Foster B."/>
            <person name="Foster B."/>
            <person name="Roux S."/>
            <person name="Palaniappan K."/>
            <person name="Varghese N."/>
            <person name="Mukherjee S."/>
            <person name="Reddy T.B.K."/>
            <person name="Daum C."/>
            <person name="Copeland A."/>
            <person name="Chen I.A."/>
            <person name="Ivanova N.N."/>
            <person name="Kyrpides N.C."/>
            <person name="Shapiro N."/>
            <person name="Eloe-Fadrosh E.A."/>
            <person name="Pietrasiak N."/>
        </authorList>
    </citation>
    <scope>NUCLEOTIDE SEQUENCE</scope>
    <source>
        <strain evidence="1">HA4357-MV3</strain>
    </source>
</reference>
<dbReference type="EMBL" id="JAHHHW010000145">
    <property type="protein sequence ID" value="MBW4434912.1"/>
    <property type="molecule type" value="Genomic_DNA"/>
</dbReference>
<name>A0A9E3HCU6_9NOST</name>
<evidence type="ECO:0000313" key="1">
    <source>
        <dbReference type="EMBL" id="MBW4434912.1"/>
    </source>
</evidence>